<protein>
    <submittedName>
        <fullName evidence="1">Uncharacterized protein</fullName>
    </submittedName>
</protein>
<proteinExistence type="predicted"/>
<dbReference type="Proteomes" id="UP001521116">
    <property type="component" value="Unassembled WGS sequence"/>
</dbReference>
<evidence type="ECO:0000313" key="1">
    <source>
        <dbReference type="EMBL" id="KAL1622027.1"/>
    </source>
</evidence>
<evidence type="ECO:0000313" key="2">
    <source>
        <dbReference type="Proteomes" id="UP001521116"/>
    </source>
</evidence>
<sequence>MQAVGGSYGALSYTANGIDIDINWANDQLDFADYDNQTTYPNLRALYQRDTRMQIAYAGINQWDQIRENDTVPLQFNTPSPVSSD</sequence>
<comment type="caution">
    <text evidence="1">The sequence shown here is derived from an EMBL/GenBank/DDBJ whole genome shotgun (WGS) entry which is preliminary data.</text>
</comment>
<name>A0ABR3SIS5_9PEZI</name>
<accession>A0ABR3SIS5</accession>
<reference evidence="1 2" key="1">
    <citation type="submission" date="2024-02" db="EMBL/GenBank/DDBJ databases">
        <title>De novo assembly and annotation of 12 fungi associated with fruit tree decline syndrome in Ontario, Canada.</title>
        <authorList>
            <person name="Sulman M."/>
            <person name="Ellouze W."/>
            <person name="Ilyukhin E."/>
        </authorList>
    </citation>
    <scope>NUCLEOTIDE SEQUENCE [LARGE SCALE GENOMIC DNA]</scope>
    <source>
        <strain evidence="1 2">M1-105</strain>
    </source>
</reference>
<organism evidence="1 2">
    <name type="scientific">Neofusicoccum ribis</name>
    <dbReference type="NCBI Taxonomy" id="45134"/>
    <lineage>
        <taxon>Eukaryota</taxon>
        <taxon>Fungi</taxon>
        <taxon>Dikarya</taxon>
        <taxon>Ascomycota</taxon>
        <taxon>Pezizomycotina</taxon>
        <taxon>Dothideomycetes</taxon>
        <taxon>Dothideomycetes incertae sedis</taxon>
        <taxon>Botryosphaeriales</taxon>
        <taxon>Botryosphaeriaceae</taxon>
        <taxon>Neofusicoccum</taxon>
    </lineage>
</organism>
<dbReference type="EMBL" id="JAJVDC020000141">
    <property type="protein sequence ID" value="KAL1622027.1"/>
    <property type="molecule type" value="Genomic_DNA"/>
</dbReference>
<gene>
    <name evidence="1" type="ORF">SLS56_008911</name>
</gene>
<keyword evidence="2" id="KW-1185">Reference proteome</keyword>